<dbReference type="AlphaFoldDB" id="A0A5E4NRC4"/>
<dbReference type="Pfam" id="PF14529">
    <property type="entry name" value="Exo_endo_phos_2"/>
    <property type="match status" value="1"/>
</dbReference>
<dbReference type="GO" id="GO:0004527">
    <property type="term" value="F:exonuclease activity"/>
    <property type="evidence" value="ECO:0007669"/>
    <property type="project" value="UniProtKB-KW"/>
</dbReference>
<dbReference type="PANTHER" id="PTHR19446">
    <property type="entry name" value="REVERSE TRANSCRIPTASES"/>
    <property type="match status" value="1"/>
</dbReference>
<gene>
    <name evidence="2" type="ORF">CINCED_3A001140</name>
</gene>
<dbReference type="OrthoDB" id="6629145at2759"/>
<keyword evidence="2" id="KW-0269">Exonuclease</keyword>
<dbReference type="PROSITE" id="PS50878">
    <property type="entry name" value="RT_POL"/>
    <property type="match status" value="1"/>
</dbReference>
<sequence length="782" mass="86258">MATLVVALSRILGLISCPIIIGADANAFSTMWFSRFTDHRGRLVEQLIDSKGLVCVNKRSPHTSFNGRRGRTNIDISLCSVGIADEIVDWEVIPDVTSSDHNVIRFAFGYSRPPFVAKPSRFDTRRADWTAFNAFLATVSLPAVQDPNALALAVASTISAAAAHAIPVSPERSTLKPPWWNADVHLARRLLKVAARRLRLDGPDGLPRYRAARNAYTATLRRAKTDSWRAFCTIHGASPWGKLYKWLKKGPRPTELPPSLRRPDGSFTGSVAETLDTLVRVLIPSSVDDSPLPPVAFFPPPHPISEDIIKSKIWRISPNKAPGLDRITGCVLRQAWPSMKDHIVRLFNECLKLGHFPSAWKTADVVVIKKGPDRDPCLPGSYRPISLLPTLGKAFEHVILDSILMDISPHLTGLQYGFTRGKSTSDAINDLLLWASGRLEKHVLAVIMDISGAFDNISWSSLIEDLAQLGASPLSLALVRSYLAGRTASFTYGGLRSLISLTRGCPQGSILGPVLWNVTMEDLLRRPVPPFARIQAYADDVAVVVSASTRAQLIQRASAILDLPLSWGSVRGLTFSAAKSKAVVLKGGLSPGFTIPFGESRIVSVQSAKFLGLRIGHDSTFRSHITEVCSKSQDLFSRLRGVFGHDWGPSWRNTNLLYDAVFIPRIAYAVRFWYTATLPVVVRNKLTSLQRPALIGISCAYRTAASEVLQVITGKFPLDIELTYQAARQNSRSLPVIDRSAYISAAYDRAVVTWQTRWDASFKGRWTHEFIPDVRLRLVTPL</sequence>
<dbReference type="Gene3D" id="3.60.10.10">
    <property type="entry name" value="Endonuclease/exonuclease/phosphatase"/>
    <property type="match status" value="1"/>
</dbReference>
<keyword evidence="2" id="KW-0695">RNA-directed DNA polymerase</keyword>
<reference evidence="2 3" key="1">
    <citation type="submission" date="2019-08" db="EMBL/GenBank/DDBJ databases">
        <authorList>
            <person name="Alioto T."/>
            <person name="Alioto T."/>
            <person name="Gomez Garrido J."/>
        </authorList>
    </citation>
    <scope>NUCLEOTIDE SEQUENCE [LARGE SCALE GENOMIC DNA]</scope>
</reference>
<dbReference type="CDD" id="cd01650">
    <property type="entry name" value="RT_nLTR_like"/>
    <property type="match status" value="1"/>
</dbReference>
<accession>A0A5E4NRC4</accession>
<dbReference type="GO" id="GO:0004519">
    <property type="term" value="F:endonuclease activity"/>
    <property type="evidence" value="ECO:0007669"/>
    <property type="project" value="UniProtKB-KW"/>
</dbReference>
<dbReference type="InterPro" id="IPR043502">
    <property type="entry name" value="DNA/RNA_pol_sf"/>
</dbReference>
<keyword evidence="3" id="KW-1185">Reference proteome</keyword>
<dbReference type="Pfam" id="PF00078">
    <property type="entry name" value="RVT_1"/>
    <property type="match status" value="1"/>
</dbReference>
<dbReference type="InterPro" id="IPR000477">
    <property type="entry name" value="RT_dom"/>
</dbReference>
<protein>
    <submittedName>
        <fullName evidence="2">Endonuclease/exonuclease/phosphatase,Reverse transcriptase domain</fullName>
    </submittedName>
</protein>
<evidence type="ECO:0000313" key="3">
    <source>
        <dbReference type="Proteomes" id="UP000325440"/>
    </source>
</evidence>
<feature type="domain" description="Reverse transcriptase" evidence="1">
    <location>
        <begin position="349"/>
        <end position="615"/>
    </location>
</feature>
<name>A0A5E4NRC4_9HEMI</name>
<keyword evidence="2" id="KW-0808">Transferase</keyword>
<evidence type="ECO:0000313" key="2">
    <source>
        <dbReference type="EMBL" id="VVC46437.1"/>
    </source>
</evidence>
<dbReference type="InterPro" id="IPR005135">
    <property type="entry name" value="Endo/exonuclease/phosphatase"/>
</dbReference>
<keyword evidence="2" id="KW-0378">Hydrolase</keyword>
<dbReference type="EMBL" id="CABPRJ010002510">
    <property type="protein sequence ID" value="VVC46437.1"/>
    <property type="molecule type" value="Genomic_DNA"/>
</dbReference>
<dbReference type="SUPFAM" id="SSF56219">
    <property type="entry name" value="DNase I-like"/>
    <property type="match status" value="1"/>
</dbReference>
<keyword evidence="2" id="KW-0540">Nuclease</keyword>
<dbReference type="SUPFAM" id="SSF56672">
    <property type="entry name" value="DNA/RNA polymerases"/>
    <property type="match status" value="1"/>
</dbReference>
<dbReference type="Proteomes" id="UP000325440">
    <property type="component" value="Unassembled WGS sequence"/>
</dbReference>
<organism evidence="2 3">
    <name type="scientific">Cinara cedri</name>
    <dbReference type="NCBI Taxonomy" id="506608"/>
    <lineage>
        <taxon>Eukaryota</taxon>
        <taxon>Metazoa</taxon>
        <taxon>Ecdysozoa</taxon>
        <taxon>Arthropoda</taxon>
        <taxon>Hexapoda</taxon>
        <taxon>Insecta</taxon>
        <taxon>Pterygota</taxon>
        <taxon>Neoptera</taxon>
        <taxon>Paraneoptera</taxon>
        <taxon>Hemiptera</taxon>
        <taxon>Sternorrhyncha</taxon>
        <taxon>Aphidomorpha</taxon>
        <taxon>Aphidoidea</taxon>
        <taxon>Aphididae</taxon>
        <taxon>Lachninae</taxon>
        <taxon>Cinara</taxon>
    </lineage>
</organism>
<dbReference type="GO" id="GO:0003964">
    <property type="term" value="F:RNA-directed DNA polymerase activity"/>
    <property type="evidence" value="ECO:0007669"/>
    <property type="project" value="UniProtKB-KW"/>
</dbReference>
<evidence type="ECO:0000259" key="1">
    <source>
        <dbReference type="PROSITE" id="PS50878"/>
    </source>
</evidence>
<proteinExistence type="predicted"/>
<keyword evidence="2" id="KW-0548">Nucleotidyltransferase</keyword>
<feature type="non-terminal residue" evidence="2">
    <location>
        <position position="782"/>
    </location>
</feature>
<dbReference type="InterPro" id="IPR036691">
    <property type="entry name" value="Endo/exonu/phosph_ase_sf"/>
</dbReference>
<keyword evidence="2" id="KW-0255">Endonuclease</keyword>